<dbReference type="OrthoDB" id="5834495at2759"/>
<reference evidence="2 3" key="1">
    <citation type="submission" date="2014-11" db="EMBL/GenBank/DDBJ databases">
        <title>Genetic blueprint of the zoonotic pathogen Toxocara canis.</title>
        <authorList>
            <person name="Zhu X.-Q."/>
            <person name="Korhonen P.K."/>
            <person name="Cai H."/>
            <person name="Young N.D."/>
            <person name="Nejsum P."/>
            <person name="von Samson-Himmelstjerna G."/>
            <person name="Boag P.R."/>
            <person name="Tan P."/>
            <person name="Li Q."/>
            <person name="Min J."/>
            <person name="Yang Y."/>
            <person name="Wang X."/>
            <person name="Fang X."/>
            <person name="Hall R.S."/>
            <person name="Hofmann A."/>
            <person name="Sternberg P.W."/>
            <person name="Jex A.R."/>
            <person name="Gasser R.B."/>
        </authorList>
    </citation>
    <scope>NUCLEOTIDE SEQUENCE [LARGE SCALE GENOMIC DNA]</scope>
    <source>
        <strain evidence="2">PN_DK_2014</strain>
    </source>
</reference>
<keyword evidence="3" id="KW-1185">Reference proteome</keyword>
<evidence type="ECO:0000313" key="2">
    <source>
        <dbReference type="EMBL" id="KHN84717.1"/>
    </source>
</evidence>
<comment type="caution">
    <text evidence="2">The sequence shown here is derived from an EMBL/GenBank/DDBJ whole genome shotgun (WGS) entry which is preliminary data.</text>
</comment>
<dbReference type="AlphaFoldDB" id="A0A0B2VTN3"/>
<dbReference type="Proteomes" id="UP000031036">
    <property type="component" value="Unassembled WGS sequence"/>
</dbReference>
<gene>
    <name evidence="2" type="ORF">Tcan_11390</name>
</gene>
<name>A0A0B2VTN3_TOXCA</name>
<protein>
    <submittedName>
        <fullName evidence="2">Uncharacterized protein</fullName>
    </submittedName>
</protein>
<dbReference type="EMBL" id="JPKZ01000906">
    <property type="protein sequence ID" value="KHN84717.1"/>
    <property type="molecule type" value="Genomic_DNA"/>
</dbReference>
<accession>A0A0B2VTN3</accession>
<proteinExistence type="predicted"/>
<feature type="region of interest" description="Disordered" evidence="1">
    <location>
        <begin position="110"/>
        <end position="131"/>
    </location>
</feature>
<dbReference type="OMA" id="FNINFRT"/>
<feature type="region of interest" description="Disordered" evidence="1">
    <location>
        <begin position="53"/>
        <end position="80"/>
    </location>
</feature>
<evidence type="ECO:0000256" key="1">
    <source>
        <dbReference type="SAM" id="MobiDB-lite"/>
    </source>
</evidence>
<sequence length="735" mass="81164">MDNEKRRSSILKSQPPAAVLGNGINADEATSVGAMARRRVSFSTVRTVKEFDHDRNAMTSPHDEPLKLGDTGSSGSLSSAQISQAVDVTMDTTQIVGEFGWQHNTDFLPKATSTPMPRSGLHAPQEADGESKLTMSTDFSTTAHVFGQAECSEMLVCDELGEASMDISGATLTFTDLKKTIAAELSNTNANETTSMNNTRALLAKSPPVSHGRLKHTSMMLTSVSSKRSEDGADRNATMALFIRRDRDQVTNEEPTGDVFKGMNNKESNLEREAAKDQRLSATTFLGVDDGNSAMSFVDESREFWCKQIAAQQPPNESMKSHSLTTAVTDLCDAGDILRQQIAALQVDPSPARLGAARAACSPMAVVKKKTRVESPARLDHGSFRVHGTHPPPADKISLAGCANVEGNAPQQPATPTFRTPETISVCTPEQVSQKLAMTRRRLRRSLDNQPSPLNILKLSDIVVPENALYSISFDFEANSPQATVEESVRHDIDCTRETTRQSNGEVLEEAGETTVMRNQLICSCISNYASLDFDSGITTMACFKSLHSYSDAVKKIKQAALTGTKRLIEQCVERMSEDIAYRLEDSTTQDNIFTLAGFQNLDQGMMSRRESHVFELARLDAQKEWFLVRNEVIAGALRKAEEIIAREMQCYDERMRMLETVKEYQNSKSDEAWIDKQLAELEHFKSTVTEMGNGKDSEALKSELRAAKRAKKRQYLDNMRLDTERLKIELEVGS</sequence>
<feature type="region of interest" description="Disordered" evidence="1">
    <location>
        <begin position="1"/>
        <end position="22"/>
    </location>
</feature>
<organism evidence="2 3">
    <name type="scientific">Toxocara canis</name>
    <name type="common">Canine roundworm</name>
    <dbReference type="NCBI Taxonomy" id="6265"/>
    <lineage>
        <taxon>Eukaryota</taxon>
        <taxon>Metazoa</taxon>
        <taxon>Ecdysozoa</taxon>
        <taxon>Nematoda</taxon>
        <taxon>Chromadorea</taxon>
        <taxon>Rhabditida</taxon>
        <taxon>Spirurina</taxon>
        <taxon>Ascaridomorpha</taxon>
        <taxon>Ascaridoidea</taxon>
        <taxon>Toxocaridae</taxon>
        <taxon>Toxocara</taxon>
    </lineage>
</organism>
<evidence type="ECO:0000313" key="3">
    <source>
        <dbReference type="Proteomes" id="UP000031036"/>
    </source>
</evidence>
<feature type="compositionally biased region" description="Basic and acidic residues" evidence="1">
    <location>
        <begin position="53"/>
        <end position="67"/>
    </location>
</feature>